<dbReference type="InterPro" id="IPR021109">
    <property type="entry name" value="Peptidase_aspartic_dom_sf"/>
</dbReference>
<reference evidence="3" key="1">
    <citation type="submission" date="2025-08" db="UniProtKB">
        <authorList>
            <consortium name="RefSeq"/>
        </authorList>
    </citation>
    <scope>IDENTIFICATION</scope>
</reference>
<feature type="compositionally biased region" description="Low complexity" evidence="1">
    <location>
        <begin position="169"/>
        <end position="190"/>
    </location>
</feature>
<dbReference type="RefSeq" id="XP_033179632.1">
    <property type="nucleotide sequence ID" value="XM_033323741.1"/>
</dbReference>
<feature type="compositionally biased region" description="Basic residues" evidence="1">
    <location>
        <begin position="196"/>
        <end position="207"/>
    </location>
</feature>
<dbReference type="GeneID" id="112213770"/>
<organism evidence="2 3">
    <name type="scientific">Bombus impatiens</name>
    <name type="common">Bumblebee</name>
    <dbReference type="NCBI Taxonomy" id="132113"/>
    <lineage>
        <taxon>Eukaryota</taxon>
        <taxon>Metazoa</taxon>
        <taxon>Ecdysozoa</taxon>
        <taxon>Arthropoda</taxon>
        <taxon>Hexapoda</taxon>
        <taxon>Insecta</taxon>
        <taxon>Pterygota</taxon>
        <taxon>Neoptera</taxon>
        <taxon>Endopterygota</taxon>
        <taxon>Hymenoptera</taxon>
        <taxon>Apocrita</taxon>
        <taxon>Aculeata</taxon>
        <taxon>Apoidea</taxon>
        <taxon>Anthophila</taxon>
        <taxon>Apidae</taxon>
        <taxon>Bombus</taxon>
        <taxon>Pyrobombus</taxon>
    </lineage>
</organism>
<evidence type="ECO:0000313" key="3">
    <source>
        <dbReference type="RefSeq" id="XP_033179632.1"/>
    </source>
</evidence>
<evidence type="ECO:0000313" key="2">
    <source>
        <dbReference type="Proteomes" id="UP000515180"/>
    </source>
</evidence>
<dbReference type="PANTHER" id="PTHR47331">
    <property type="entry name" value="PHD-TYPE DOMAIN-CONTAINING PROTEIN"/>
    <property type="match status" value="1"/>
</dbReference>
<gene>
    <name evidence="3" type="primary">LOC112213770</name>
</gene>
<feature type="compositionally biased region" description="Basic residues" evidence="1">
    <location>
        <begin position="223"/>
        <end position="236"/>
    </location>
</feature>
<dbReference type="PANTHER" id="PTHR47331:SF5">
    <property type="entry name" value="RIBONUCLEASE H"/>
    <property type="match status" value="1"/>
</dbReference>
<name>A0A6P8LKK2_BOMIM</name>
<dbReference type="AlphaFoldDB" id="A0A6P8LKK2"/>
<sequence>MDTVLLYLLTSKLDPETRFRWEERIEHTPFPSVEDLFNFLHGHCKVLEATKPTYQNPTHPTTYANRARVQQPKSSPEQTIRARQRAPRKHVFTATQVAPACPTCQGQYPVCRCDSFKAKTVSERLEDATRVSLCLNCLKKGYTARDCHASSCRVCGGRHHTMLHQGEQPSRSNSSTSSRSSSSSSRGTASPPSPISKRKISRKHKSGTTRTNSPPNPSDSPRRTHTHKQGRQKSRTPTKTENIRPSVSEVLCNNIVITAQVHMLTNKQQPIQCRALLGTGSSMNFITERLANTLGIRQQTCSVPIGALDTLTTTSRRFIRATITSIDGKYEHTLTFLVIPAITHRIPSQPIDRSTLHIPRNIKLADPRFHVPSPIDVLLNSGATLSSMCVGQINLTGPDEPDLCLQKTRFGWVIGGVQLRQPRQAPFTHPRRLCKQTLRGSGKSTKDPRSNTFQKQSDDAKTISELTPDAPAKDDTSSLSRSTNGSRR</sequence>
<dbReference type="Gene3D" id="2.40.70.10">
    <property type="entry name" value="Acid Proteases"/>
    <property type="match status" value="1"/>
</dbReference>
<dbReference type="OrthoDB" id="5920040at2759"/>
<dbReference type="OMA" id="FRWEERI"/>
<feature type="region of interest" description="Disordered" evidence="1">
    <location>
        <begin position="163"/>
        <end position="245"/>
    </location>
</feature>
<feature type="compositionally biased region" description="Polar residues" evidence="1">
    <location>
        <begin position="477"/>
        <end position="488"/>
    </location>
</feature>
<proteinExistence type="predicted"/>
<dbReference type="Proteomes" id="UP000515180">
    <property type="component" value="Unplaced"/>
</dbReference>
<protein>
    <submittedName>
        <fullName evidence="3">Uncharacterized protein LOC112213770</fullName>
    </submittedName>
</protein>
<evidence type="ECO:0000256" key="1">
    <source>
        <dbReference type="SAM" id="MobiDB-lite"/>
    </source>
</evidence>
<dbReference type="CDD" id="cd00303">
    <property type="entry name" value="retropepsin_like"/>
    <property type="match status" value="1"/>
</dbReference>
<keyword evidence="2" id="KW-1185">Reference proteome</keyword>
<accession>A0A6P8LKK2</accession>
<feature type="region of interest" description="Disordered" evidence="1">
    <location>
        <begin position="436"/>
        <end position="488"/>
    </location>
</feature>